<gene>
    <name evidence="4" type="primary">Tmprss9_6</name>
    <name evidence="5" type="synonym">Tmprss9_0</name>
    <name evidence="5" type="ORF">CM83_1119</name>
    <name evidence="4" type="ORF">CM83_1121</name>
</gene>
<evidence type="ECO:0000259" key="3">
    <source>
        <dbReference type="PROSITE" id="PS50240"/>
    </source>
</evidence>
<dbReference type="EMBL" id="GBHO01005852">
    <property type="protein sequence ID" value="JAG37752.1"/>
    <property type="molecule type" value="Transcribed_RNA"/>
</dbReference>
<keyword evidence="2" id="KW-0732">Signal</keyword>
<evidence type="ECO:0000313" key="5">
    <source>
        <dbReference type="EMBL" id="JAG37752.1"/>
    </source>
</evidence>
<dbReference type="EMBL" id="GBHO01005853">
    <property type="protein sequence ID" value="JAG37751.1"/>
    <property type="molecule type" value="Transcribed_RNA"/>
</dbReference>
<protein>
    <submittedName>
        <fullName evidence="4">Transmembrane protease serine 9</fullName>
    </submittedName>
</protein>
<feature type="domain" description="Peptidase S1" evidence="3">
    <location>
        <begin position="23"/>
        <end position="282"/>
    </location>
</feature>
<accession>A0A0A9Z1J3</accession>
<organism evidence="4">
    <name type="scientific">Lygus hesperus</name>
    <name type="common">Western plant bug</name>
    <dbReference type="NCBI Taxonomy" id="30085"/>
    <lineage>
        <taxon>Eukaryota</taxon>
        <taxon>Metazoa</taxon>
        <taxon>Ecdysozoa</taxon>
        <taxon>Arthropoda</taxon>
        <taxon>Hexapoda</taxon>
        <taxon>Insecta</taxon>
        <taxon>Pterygota</taxon>
        <taxon>Neoptera</taxon>
        <taxon>Paraneoptera</taxon>
        <taxon>Hemiptera</taxon>
        <taxon>Heteroptera</taxon>
        <taxon>Panheteroptera</taxon>
        <taxon>Cimicomorpha</taxon>
        <taxon>Miridae</taxon>
        <taxon>Mirini</taxon>
        <taxon>Lygus</taxon>
    </lineage>
</organism>
<dbReference type="Pfam" id="PF00089">
    <property type="entry name" value="Trypsin"/>
    <property type="match status" value="1"/>
</dbReference>
<dbReference type="Gene3D" id="2.40.10.10">
    <property type="entry name" value="Trypsin-like serine proteases"/>
    <property type="match status" value="1"/>
</dbReference>
<keyword evidence="4" id="KW-0645">Protease</keyword>
<reference evidence="4" key="2">
    <citation type="submission" date="2014-07" db="EMBL/GenBank/DDBJ databases">
        <authorList>
            <person name="Hull J."/>
        </authorList>
    </citation>
    <scope>NUCLEOTIDE SEQUENCE</scope>
</reference>
<evidence type="ECO:0000313" key="4">
    <source>
        <dbReference type="EMBL" id="JAG37751.1"/>
    </source>
</evidence>
<feature type="compositionally biased region" description="Polar residues" evidence="1">
    <location>
        <begin position="309"/>
        <end position="330"/>
    </location>
</feature>
<dbReference type="SUPFAM" id="SSF50494">
    <property type="entry name" value="Trypsin-like serine proteases"/>
    <property type="match status" value="1"/>
</dbReference>
<feature type="chain" id="PRO_5007389880" evidence="2">
    <location>
        <begin position="30"/>
        <end position="364"/>
    </location>
</feature>
<dbReference type="InterPro" id="IPR043504">
    <property type="entry name" value="Peptidase_S1_PA_chymotrypsin"/>
</dbReference>
<dbReference type="InterPro" id="IPR001254">
    <property type="entry name" value="Trypsin_dom"/>
</dbReference>
<evidence type="ECO:0000256" key="1">
    <source>
        <dbReference type="SAM" id="MobiDB-lite"/>
    </source>
</evidence>
<feature type="region of interest" description="Disordered" evidence="1">
    <location>
        <begin position="297"/>
        <end position="330"/>
    </location>
</feature>
<sequence length="364" mass="40202">MPFDSSRTNSVHPRYSILILLNLVQHNLAADPVIPANYPFFTTVISDEQATCGASLITTSYLLTACHCLLVDPNGDFKYPHVLQKPEKIRVEAGNESKRPAGLKSDGKMTKVHPKCEGNATSVVYNYGVIEIVNPFPTEPGYIEVVVDFFDQKELITHAIMNHENLTCFALDFEITMGQHAFWDLGTLLRDDMILEMGDWCMNILKDFKLNFDPNIQVCATRTSPIEDCNKTNTGGPLICGFEFSLFIGLWSGRHHPYCGKVVPPVFSRLDIAFDWIREAIPPDPVTSTIITDVTTTQTTSTVRSSTQGPTDPTLTTSHSMPTHSKGTITADTDPYDPHNSCSSVPLNFLPAVFISSLLAVVTS</sequence>
<dbReference type="AlphaFoldDB" id="A0A0A9Z1J3"/>
<feature type="compositionally biased region" description="Low complexity" evidence="1">
    <location>
        <begin position="297"/>
        <end position="308"/>
    </location>
</feature>
<keyword evidence="4" id="KW-0472">Membrane</keyword>
<feature type="signal peptide" evidence="2">
    <location>
        <begin position="1"/>
        <end position="29"/>
    </location>
</feature>
<dbReference type="GO" id="GO:0006508">
    <property type="term" value="P:proteolysis"/>
    <property type="evidence" value="ECO:0007669"/>
    <property type="project" value="UniProtKB-KW"/>
</dbReference>
<keyword evidence="4" id="KW-0378">Hydrolase</keyword>
<evidence type="ECO:0000256" key="2">
    <source>
        <dbReference type="SAM" id="SignalP"/>
    </source>
</evidence>
<keyword evidence="4" id="KW-0812">Transmembrane</keyword>
<proteinExistence type="predicted"/>
<dbReference type="PROSITE" id="PS50240">
    <property type="entry name" value="TRYPSIN_DOM"/>
    <property type="match status" value="1"/>
</dbReference>
<name>A0A0A9Z1J3_LYGHE</name>
<dbReference type="GO" id="GO:0004252">
    <property type="term" value="F:serine-type endopeptidase activity"/>
    <property type="evidence" value="ECO:0007669"/>
    <property type="project" value="InterPro"/>
</dbReference>
<reference evidence="4" key="1">
    <citation type="journal article" date="2014" name="PLoS ONE">
        <title>Transcriptome-Based Identification of ABC Transporters in the Western Tarnished Plant Bug Lygus hesperus.</title>
        <authorList>
            <person name="Hull J.J."/>
            <person name="Chaney K."/>
            <person name="Geib S.M."/>
            <person name="Fabrick J.A."/>
            <person name="Brent C.S."/>
            <person name="Walsh D."/>
            <person name="Lavine L.C."/>
        </authorList>
    </citation>
    <scope>NUCLEOTIDE SEQUENCE</scope>
</reference>
<dbReference type="InterPro" id="IPR009003">
    <property type="entry name" value="Peptidase_S1_PA"/>
</dbReference>